<feature type="transmembrane region" description="Helical" evidence="1">
    <location>
        <begin position="64"/>
        <end position="84"/>
    </location>
</feature>
<dbReference type="RefSeq" id="WP_147851326.1">
    <property type="nucleotide sequence ID" value="NZ_VDUZ01000054.1"/>
</dbReference>
<evidence type="ECO:0000313" key="3">
    <source>
        <dbReference type="Proteomes" id="UP000321638"/>
    </source>
</evidence>
<evidence type="ECO:0000256" key="1">
    <source>
        <dbReference type="SAM" id="Phobius"/>
    </source>
</evidence>
<feature type="transmembrane region" description="Helical" evidence="1">
    <location>
        <begin position="6"/>
        <end position="27"/>
    </location>
</feature>
<reference evidence="2 3" key="1">
    <citation type="submission" date="2019-06" db="EMBL/GenBank/DDBJ databases">
        <title>New taxonomy in bacterial strain CC-CFT640, isolated from vineyard.</title>
        <authorList>
            <person name="Lin S.-Y."/>
            <person name="Tsai C.-F."/>
            <person name="Young C.-C."/>
        </authorList>
    </citation>
    <scope>NUCLEOTIDE SEQUENCE [LARGE SCALE GENOMIC DNA]</scope>
    <source>
        <strain evidence="2 3">CC-CFT640</strain>
    </source>
</reference>
<keyword evidence="1" id="KW-0472">Membrane</keyword>
<name>A0A5C8PCI3_9HYPH</name>
<dbReference type="Proteomes" id="UP000321638">
    <property type="component" value="Unassembled WGS sequence"/>
</dbReference>
<sequence>MSQSTALLLSIMIESAVAAALVGAARWGSAPRAAVAAVLATLATHWAVWWSVPWLTPRLGYGPTVVAVEGAVVAVEAIVYRLIVTRRWPRALAVSLAANAASTGIGLALYGLGLA</sequence>
<keyword evidence="3" id="KW-1185">Reference proteome</keyword>
<dbReference type="EMBL" id="VDUZ01000054">
    <property type="protein sequence ID" value="TXL70759.1"/>
    <property type="molecule type" value="Genomic_DNA"/>
</dbReference>
<keyword evidence="1" id="KW-0812">Transmembrane</keyword>
<comment type="caution">
    <text evidence="2">The sequence shown here is derived from an EMBL/GenBank/DDBJ whole genome shotgun (WGS) entry which is preliminary data.</text>
</comment>
<organism evidence="2 3">
    <name type="scientific">Vineibacter terrae</name>
    <dbReference type="NCBI Taxonomy" id="2586908"/>
    <lineage>
        <taxon>Bacteria</taxon>
        <taxon>Pseudomonadati</taxon>
        <taxon>Pseudomonadota</taxon>
        <taxon>Alphaproteobacteria</taxon>
        <taxon>Hyphomicrobiales</taxon>
        <taxon>Vineibacter</taxon>
    </lineage>
</organism>
<gene>
    <name evidence="2" type="ORF">FHP25_33310</name>
</gene>
<proteinExistence type="predicted"/>
<feature type="transmembrane region" description="Helical" evidence="1">
    <location>
        <begin position="91"/>
        <end position="112"/>
    </location>
</feature>
<feature type="transmembrane region" description="Helical" evidence="1">
    <location>
        <begin position="34"/>
        <end position="52"/>
    </location>
</feature>
<keyword evidence="1" id="KW-1133">Transmembrane helix</keyword>
<accession>A0A5C8PCI3</accession>
<protein>
    <submittedName>
        <fullName evidence="2">Uncharacterized protein</fullName>
    </submittedName>
</protein>
<dbReference type="AlphaFoldDB" id="A0A5C8PCI3"/>
<evidence type="ECO:0000313" key="2">
    <source>
        <dbReference type="EMBL" id="TXL70759.1"/>
    </source>
</evidence>